<evidence type="ECO:0000313" key="1">
    <source>
        <dbReference type="EMBL" id="MDR6290847.1"/>
    </source>
</evidence>
<evidence type="ECO:0000313" key="2">
    <source>
        <dbReference type="Proteomes" id="UP001262410"/>
    </source>
</evidence>
<protein>
    <recommendedName>
        <fullName evidence="3">MarR family transcriptional regulator</fullName>
    </recommendedName>
</protein>
<organism evidence="1 2">
    <name type="scientific">Inquilinus ginsengisoli</name>
    <dbReference type="NCBI Taxonomy" id="363840"/>
    <lineage>
        <taxon>Bacteria</taxon>
        <taxon>Pseudomonadati</taxon>
        <taxon>Pseudomonadota</taxon>
        <taxon>Alphaproteobacteria</taxon>
        <taxon>Rhodospirillales</taxon>
        <taxon>Rhodospirillaceae</taxon>
        <taxon>Inquilinus</taxon>
    </lineage>
</organism>
<evidence type="ECO:0008006" key="3">
    <source>
        <dbReference type="Google" id="ProtNLM"/>
    </source>
</evidence>
<gene>
    <name evidence="1" type="ORF">E9232_003373</name>
</gene>
<reference evidence="1 2" key="1">
    <citation type="submission" date="2023-07" db="EMBL/GenBank/DDBJ databases">
        <title>Sorghum-associated microbial communities from plants grown in Nebraska, USA.</title>
        <authorList>
            <person name="Schachtman D."/>
        </authorList>
    </citation>
    <scope>NUCLEOTIDE SEQUENCE [LARGE SCALE GENOMIC DNA]</scope>
    <source>
        <strain evidence="1 2">584</strain>
    </source>
</reference>
<comment type="caution">
    <text evidence="1">The sequence shown here is derived from an EMBL/GenBank/DDBJ whole genome shotgun (WGS) entry which is preliminary data.</text>
</comment>
<name>A0ABU1JRC2_9PROT</name>
<proteinExistence type="predicted"/>
<accession>A0ABU1JRC2</accession>
<dbReference type="EMBL" id="JAVDPW010000005">
    <property type="protein sequence ID" value="MDR6290847.1"/>
    <property type="molecule type" value="Genomic_DNA"/>
</dbReference>
<keyword evidence="2" id="KW-1185">Reference proteome</keyword>
<sequence length="67" mass="7516">MTKPLPALLQLGIGHPDARIDRDDGRTAKGRLQRQAMKDGHLAPRPRVRDQFIVTPLGRALLAEPRR</sequence>
<dbReference type="Proteomes" id="UP001262410">
    <property type="component" value="Unassembled WGS sequence"/>
</dbReference>
<dbReference type="RefSeq" id="WP_309795598.1">
    <property type="nucleotide sequence ID" value="NZ_JAVDPW010000005.1"/>
</dbReference>